<keyword evidence="3" id="KW-1185">Reference proteome</keyword>
<proteinExistence type="predicted"/>
<evidence type="ECO:0000313" key="2">
    <source>
        <dbReference type="EMBL" id="KAK7603378.1"/>
    </source>
</evidence>
<protein>
    <submittedName>
        <fullName evidence="2">Uncharacterized protein</fullName>
    </submittedName>
</protein>
<feature type="coiled-coil region" evidence="1">
    <location>
        <begin position="520"/>
        <end position="617"/>
    </location>
</feature>
<dbReference type="Proteomes" id="UP001367676">
    <property type="component" value="Unassembled WGS sequence"/>
</dbReference>
<reference evidence="2 3" key="1">
    <citation type="submission" date="2024-03" db="EMBL/GenBank/DDBJ databases">
        <title>Adaptation during the transition from Ophiocordyceps entomopathogen to insect associate is accompanied by gene loss and intensified selection.</title>
        <authorList>
            <person name="Ward C.M."/>
            <person name="Onetto C.A."/>
            <person name="Borneman A.R."/>
        </authorList>
    </citation>
    <scope>NUCLEOTIDE SEQUENCE [LARGE SCALE GENOMIC DNA]</scope>
    <source>
        <strain evidence="2">AWRI1</strain>
        <tissue evidence="2">Single Adult Female</tissue>
    </source>
</reference>
<comment type="caution">
    <text evidence="2">The sequence shown here is derived from an EMBL/GenBank/DDBJ whole genome shotgun (WGS) entry which is preliminary data.</text>
</comment>
<gene>
    <name evidence="2" type="ORF">V9T40_003377</name>
</gene>
<dbReference type="AlphaFoldDB" id="A0AAN9Y7X7"/>
<evidence type="ECO:0000313" key="3">
    <source>
        <dbReference type="Proteomes" id="UP001367676"/>
    </source>
</evidence>
<accession>A0AAN9Y7X7</accession>
<name>A0AAN9Y7X7_9HEMI</name>
<keyword evidence="1" id="KW-0175">Coiled coil</keyword>
<dbReference type="EMBL" id="JBBCAQ010000006">
    <property type="protein sequence ID" value="KAK7603378.1"/>
    <property type="molecule type" value="Genomic_DNA"/>
</dbReference>
<organism evidence="2 3">
    <name type="scientific">Parthenolecanium corni</name>
    <dbReference type="NCBI Taxonomy" id="536013"/>
    <lineage>
        <taxon>Eukaryota</taxon>
        <taxon>Metazoa</taxon>
        <taxon>Ecdysozoa</taxon>
        <taxon>Arthropoda</taxon>
        <taxon>Hexapoda</taxon>
        <taxon>Insecta</taxon>
        <taxon>Pterygota</taxon>
        <taxon>Neoptera</taxon>
        <taxon>Paraneoptera</taxon>
        <taxon>Hemiptera</taxon>
        <taxon>Sternorrhyncha</taxon>
        <taxon>Coccoidea</taxon>
        <taxon>Coccidae</taxon>
        <taxon>Parthenolecanium</taxon>
    </lineage>
</organism>
<evidence type="ECO:0000256" key="1">
    <source>
        <dbReference type="SAM" id="Coils"/>
    </source>
</evidence>
<feature type="coiled-coil region" evidence="1">
    <location>
        <begin position="339"/>
        <end position="401"/>
    </location>
</feature>
<sequence length="630" mass="74206">MEWIENDKFANAEFQSARSSQSQIDPASDWMRIIEENYQRFTDLMNQSAPIANNLEKELAKEDKKCTFLQYKIENLIQRYYYAKEMSATLQKSVRDQQMEIEKVSAVIYEQLRQLNAKFPPDGLSRYSDVVSVITSAGEWVENLKGTLQYDIEECERKTVKLEQQQQAVSRLIDRIRKLIVEKKEFEKSLKLRIQSVANPDFDSFKTHLSLLNEKFDEYQSLKCADNMRKSELNELKKKKVEIFNECKKVNQALFETLNKCSEIYASFRKECDEIKKGQDEFKNLYNQMMNDYNSILSNLTREIKKLDDDIYARKQDLDKLGTTKMTKMIEQRVISSQLEQLKLNYSNAENFIASCREQEKMSRDMKETVLEQINILKTTNACTKSLLEELTRKVGNLEEEYTSSMMGLKDSSVDSLQEKINQEQIEVDRSLITNQKFNDEILELKNVLLRLSSANYDLSSDLKLCQKENNFVEQFLEKVETEYQETCEKQLAATQRGMNKTLEDITNAYSSTFEKQLLIDSVQDDIHEYAKLLSEVQEKFWAANHKYEILRNEVAQLEKTISRENEARESKKKLLDDLEKNSFPKNKIPVNWFKSFEKQKQEYDWLVKERLELEKQRNKLIIEIVSISV</sequence>